<keyword evidence="3" id="KW-1185">Reference proteome</keyword>
<proteinExistence type="predicted"/>
<sequence>MSFACLPSTAARPPRTQRALYRVREAMRDIWVGPVIALGSVMCGGLFTLLTHLLGHGAP</sequence>
<evidence type="ECO:0000256" key="1">
    <source>
        <dbReference type="SAM" id="Phobius"/>
    </source>
</evidence>
<name>A0A2S3VZL6_9PROT</name>
<comment type="caution">
    <text evidence="2">The sequence shown here is derived from an EMBL/GenBank/DDBJ whole genome shotgun (WGS) entry which is preliminary data.</text>
</comment>
<keyword evidence="1" id="KW-0472">Membrane</keyword>
<evidence type="ECO:0000313" key="2">
    <source>
        <dbReference type="EMBL" id="POF62046.1"/>
    </source>
</evidence>
<gene>
    <name evidence="2" type="ORF">KMAL_23270</name>
</gene>
<dbReference type="RefSeq" id="WP_110095885.1">
    <property type="nucleotide sequence ID" value="NZ_NKUE01000008.1"/>
</dbReference>
<dbReference type="OrthoDB" id="7282824at2"/>
<accession>A0A2S3VZL6</accession>
<feature type="transmembrane region" description="Helical" evidence="1">
    <location>
        <begin position="30"/>
        <end position="54"/>
    </location>
</feature>
<dbReference type="EMBL" id="POTC01000035">
    <property type="protein sequence ID" value="POF62046.1"/>
    <property type="molecule type" value="Genomic_DNA"/>
</dbReference>
<dbReference type="AlphaFoldDB" id="A0A2S3VZL6"/>
<keyword evidence="1" id="KW-0812">Transmembrane</keyword>
<protein>
    <submittedName>
        <fullName evidence="2">Uncharacterized protein</fullName>
    </submittedName>
</protein>
<evidence type="ECO:0000313" key="3">
    <source>
        <dbReference type="Proteomes" id="UP000237344"/>
    </source>
</evidence>
<organism evidence="2 3">
    <name type="scientific">Novacetimonas maltaceti</name>
    <dbReference type="NCBI Taxonomy" id="1203393"/>
    <lineage>
        <taxon>Bacteria</taxon>
        <taxon>Pseudomonadati</taxon>
        <taxon>Pseudomonadota</taxon>
        <taxon>Alphaproteobacteria</taxon>
        <taxon>Acetobacterales</taxon>
        <taxon>Acetobacteraceae</taxon>
        <taxon>Novacetimonas</taxon>
    </lineage>
</organism>
<reference evidence="2 3" key="1">
    <citation type="submission" date="2018-01" db="EMBL/GenBank/DDBJ databases">
        <title>Draft Genome Sequence of Komagataeibacter maltaceti LMG 1529, a Vinegar Producing Acetic Acid Bacterium Isolated from Malt Vinegar Brewery Acetifiers.</title>
        <authorList>
            <person name="Zhang Q."/>
            <person name="Hollensteiner J."/>
            <person name="Poehlein A."/>
            <person name="Daniel R."/>
        </authorList>
    </citation>
    <scope>NUCLEOTIDE SEQUENCE [LARGE SCALE GENOMIC DNA]</scope>
    <source>
        <strain evidence="2 3">LMG 1529</strain>
    </source>
</reference>
<keyword evidence="1" id="KW-1133">Transmembrane helix</keyword>
<dbReference type="Proteomes" id="UP000237344">
    <property type="component" value="Unassembled WGS sequence"/>
</dbReference>